<gene>
    <name evidence="2" type="ORF">PENTCL1PPCAC_13724</name>
</gene>
<dbReference type="AlphaFoldDB" id="A0AAV5T8B3"/>
<name>A0AAV5T8B3_9BILA</name>
<keyword evidence="1" id="KW-0732">Signal</keyword>
<proteinExistence type="predicted"/>
<evidence type="ECO:0000313" key="3">
    <source>
        <dbReference type="Proteomes" id="UP001432027"/>
    </source>
</evidence>
<dbReference type="Proteomes" id="UP001432027">
    <property type="component" value="Unassembled WGS sequence"/>
</dbReference>
<protein>
    <recommendedName>
        <fullName evidence="4">Activin types I and II receptor domain-containing protein</fullName>
    </recommendedName>
</protein>
<organism evidence="2 3">
    <name type="scientific">Pristionchus entomophagus</name>
    <dbReference type="NCBI Taxonomy" id="358040"/>
    <lineage>
        <taxon>Eukaryota</taxon>
        <taxon>Metazoa</taxon>
        <taxon>Ecdysozoa</taxon>
        <taxon>Nematoda</taxon>
        <taxon>Chromadorea</taxon>
        <taxon>Rhabditida</taxon>
        <taxon>Rhabditina</taxon>
        <taxon>Diplogasteromorpha</taxon>
        <taxon>Diplogasteroidea</taxon>
        <taxon>Neodiplogasteridae</taxon>
        <taxon>Pristionchus</taxon>
    </lineage>
</organism>
<dbReference type="EMBL" id="BTSX01000003">
    <property type="protein sequence ID" value="GMS91549.1"/>
    <property type="molecule type" value="Genomic_DNA"/>
</dbReference>
<reference evidence="2" key="1">
    <citation type="submission" date="2023-10" db="EMBL/GenBank/DDBJ databases">
        <title>Genome assembly of Pristionchus species.</title>
        <authorList>
            <person name="Yoshida K."/>
            <person name="Sommer R.J."/>
        </authorList>
    </citation>
    <scope>NUCLEOTIDE SEQUENCE</scope>
    <source>
        <strain evidence="2">RS0144</strain>
    </source>
</reference>
<evidence type="ECO:0000313" key="2">
    <source>
        <dbReference type="EMBL" id="GMS91549.1"/>
    </source>
</evidence>
<evidence type="ECO:0000256" key="1">
    <source>
        <dbReference type="SAM" id="SignalP"/>
    </source>
</evidence>
<comment type="caution">
    <text evidence="2">The sequence shown here is derived from an EMBL/GenBank/DDBJ whole genome shotgun (WGS) entry which is preliminary data.</text>
</comment>
<feature type="non-terminal residue" evidence="2">
    <location>
        <position position="1"/>
    </location>
</feature>
<accession>A0AAV5T8B3</accession>
<evidence type="ECO:0008006" key="4">
    <source>
        <dbReference type="Google" id="ProtNLM"/>
    </source>
</evidence>
<keyword evidence="3" id="KW-1185">Reference proteome</keyword>
<feature type="signal peptide" evidence="1">
    <location>
        <begin position="1"/>
        <end position="15"/>
    </location>
</feature>
<sequence length="117" mass="12453">LSLVTLLLLIASVFALKCFSRDKGAKLLHTGYCATSSCYSRGFPNGDRWNGCINDDLGECTIITDGEKKSTEGCNSWNSPEEGNFTLCCCTDALCNGASSTLSALLIPLGLAFIMNV</sequence>
<feature type="chain" id="PRO_5043719589" description="Activin types I and II receptor domain-containing protein" evidence="1">
    <location>
        <begin position="16"/>
        <end position="117"/>
    </location>
</feature>